<name>A0ABQ6F1B6_9VIBR</name>
<accession>A0ABQ6F1B6</accession>
<gene>
    <name evidence="5" type="ORF">GCM10007938_25650</name>
</gene>
<dbReference type="Gene3D" id="3.30.559.30">
    <property type="entry name" value="Nonribosomal peptide synthetase, condensation domain"/>
    <property type="match status" value="1"/>
</dbReference>
<proteinExistence type="predicted"/>
<dbReference type="InterPro" id="IPR006162">
    <property type="entry name" value="Ppantetheine_attach_site"/>
</dbReference>
<dbReference type="InterPro" id="IPR036736">
    <property type="entry name" value="ACP-like_sf"/>
</dbReference>
<dbReference type="Gene3D" id="3.40.50.12780">
    <property type="entry name" value="N-terminal domain of ligase-like"/>
    <property type="match status" value="1"/>
</dbReference>
<evidence type="ECO:0000256" key="2">
    <source>
        <dbReference type="ARBA" id="ARBA00022450"/>
    </source>
</evidence>
<dbReference type="SUPFAM" id="SSF52777">
    <property type="entry name" value="CoA-dependent acyltransferases"/>
    <property type="match status" value="2"/>
</dbReference>
<organism evidence="5 6">
    <name type="scientific">Vibrio zhanjiangensis</name>
    <dbReference type="NCBI Taxonomy" id="1046128"/>
    <lineage>
        <taxon>Bacteria</taxon>
        <taxon>Pseudomonadati</taxon>
        <taxon>Pseudomonadota</taxon>
        <taxon>Gammaproteobacteria</taxon>
        <taxon>Vibrionales</taxon>
        <taxon>Vibrionaceae</taxon>
        <taxon>Vibrio</taxon>
    </lineage>
</organism>
<dbReference type="InterPro" id="IPR009081">
    <property type="entry name" value="PP-bd_ACP"/>
</dbReference>
<reference evidence="6" key="1">
    <citation type="journal article" date="2019" name="Int. J. Syst. Evol. Microbiol.">
        <title>The Global Catalogue of Microorganisms (GCM) 10K type strain sequencing project: providing services to taxonomists for standard genome sequencing and annotation.</title>
        <authorList>
            <consortium name="The Broad Institute Genomics Platform"/>
            <consortium name="The Broad Institute Genome Sequencing Center for Infectious Disease"/>
            <person name="Wu L."/>
            <person name="Ma J."/>
        </authorList>
    </citation>
    <scope>NUCLEOTIDE SEQUENCE [LARGE SCALE GENOMIC DNA]</scope>
    <source>
        <strain evidence="6">NBRC 108723</strain>
    </source>
</reference>
<dbReference type="PROSITE" id="PS50075">
    <property type="entry name" value="CARRIER"/>
    <property type="match status" value="1"/>
</dbReference>
<dbReference type="Gene3D" id="3.30.559.10">
    <property type="entry name" value="Chloramphenicol acetyltransferase-like domain"/>
    <property type="match status" value="1"/>
</dbReference>
<keyword evidence="2" id="KW-0596">Phosphopantetheine</keyword>
<evidence type="ECO:0000313" key="6">
    <source>
        <dbReference type="Proteomes" id="UP001157138"/>
    </source>
</evidence>
<dbReference type="SUPFAM" id="SSF56801">
    <property type="entry name" value="Acetyl-CoA synthetase-like"/>
    <property type="match status" value="1"/>
</dbReference>
<feature type="domain" description="Carrier" evidence="4">
    <location>
        <begin position="504"/>
        <end position="579"/>
    </location>
</feature>
<dbReference type="InterPro" id="IPR001242">
    <property type="entry name" value="Condensation_dom"/>
</dbReference>
<keyword evidence="6" id="KW-1185">Reference proteome</keyword>
<dbReference type="InterPro" id="IPR042099">
    <property type="entry name" value="ANL_N_sf"/>
</dbReference>
<dbReference type="Gene3D" id="3.30.300.30">
    <property type="match status" value="1"/>
</dbReference>
<dbReference type="CDD" id="cd05930">
    <property type="entry name" value="A_NRPS"/>
    <property type="match status" value="1"/>
</dbReference>
<evidence type="ECO:0000259" key="4">
    <source>
        <dbReference type="PROSITE" id="PS50075"/>
    </source>
</evidence>
<dbReference type="SUPFAM" id="SSF47336">
    <property type="entry name" value="ACP-like"/>
    <property type="match status" value="1"/>
</dbReference>
<dbReference type="RefSeq" id="WP_284192660.1">
    <property type="nucleotide sequence ID" value="NZ_BSPW01000054.1"/>
</dbReference>
<dbReference type="PROSITE" id="PS00012">
    <property type="entry name" value="PHOSPHOPANTETHEINE"/>
    <property type="match status" value="1"/>
</dbReference>
<sequence>MINVRPVFETISNYSSLTPEKIAVVYKNETLTFSELDERSNNLAAYLCENYDNKNSGKIAIYLKPGIDLPVVILAIMKAGYSYVPLSSFQPVQRIAQIIDDSQAFLVITNRSSYSKSKLQLDQSTILNIDSITLNTEFAPKQRPEVDGSDLAYTLYTSGSTGRPKGVEVEHSNLAYYVNCFNHDLWSKTQSLLPLTSSLSFAAAVSQLFSPLVRGDTLHILPEGSLNNPKFLFDWFASHTNSAIYCVPTIWKELLVYKQSVDPRVSFPNTVFLSGEAVAEDLKQRTFAENEHVRLFNLYGPTETVANCSFIELQNDVPVTLGKAITGSEFFLLNNNGAEVGENEVGEICIAGPGVSRGYTNLPDLSEERFFIHKGHRAHRTGDLGQFNAEGEMVYLGRKDRQVKVGGVRIELGDIEVCLRRHPSVQDALVNMAGDGLIAYLLTSKKPTAWDLRTYLSDYLSPVMMPAQFVYLDRFPKLPNGKLDIKRLPKPASERPELKYEYRAPSNDLEQDLVDIWQEVLGVKGVGVDDDFFDLGGNSLQAMRVRTMIRRRLYSDLDFDLLMGNSTPSKLAAIIPYYLTDGVDGEPSLQHFTSGDEDKWCVLSPSQAYFVTLSQTCANAQAYQPAFHILLEGQVSEEAILWALDRVLDNNPVLRSRFDLDDFTSKQGDFSVDQLTIHCRKLAHLEMRLTDYSEHDWLAMADMPALDLDTTPAINVALITKDQTQYVVLIRVHHAVFDHESIGLFFKQFTDAYQAYTVGDLGFSSQLKHHLNLTQHRGVMIEQKSQVQFWLSTFERYLHQGADASCYSVQLQPSPDGYQIELSQTFTQQIKEFARKHHTTSYVVLLTLFNLTLNRETRYKNVTIGLPISGRSLLQNDEQIGCFVNMVTYYQPVDKVDNLLALLQSSGKTVYSLLDNQSVSYPLLVDEMRRNDWLDKLRFPITFNYLSPLPHAENVAGCQLAVQHIIEQFARCDLTLTVDDGDAFRLSFDFERTAFTKQQVMLFAEQYLSMISDTILL</sequence>
<evidence type="ECO:0000256" key="1">
    <source>
        <dbReference type="ARBA" id="ARBA00001957"/>
    </source>
</evidence>
<dbReference type="InterPro" id="IPR023213">
    <property type="entry name" value="CAT-like_dom_sf"/>
</dbReference>
<evidence type="ECO:0000256" key="3">
    <source>
        <dbReference type="ARBA" id="ARBA00022553"/>
    </source>
</evidence>
<dbReference type="NCBIfam" id="TIGR01733">
    <property type="entry name" value="AA-adenyl-dom"/>
    <property type="match status" value="1"/>
</dbReference>
<dbReference type="Pfam" id="PF00668">
    <property type="entry name" value="Condensation"/>
    <property type="match status" value="1"/>
</dbReference>
<comment type="cofactor">
    <cofactor evidence="1">
        <name>pantetheine 4'-phosphate</name>
        <dbReference type="ChEBI" id="CHEBI:47942"/>
    </cofactor>
</comment>
<dbReference type="Proteomes" id="UP001157138">
    <property type="component" value="Unassembled WGS sequence"/>
</dbReference>
<protein>
    <recommendedName>
        <fullName evidence="4">Carrier domain-containing protein</fullName>
    </recommendedName>
</protein>
<evidence type="ECO:0000313" key="5">
    <source>
        <dbReference type="EMBL" id="GLT18784.1"/>
    </source>
</evidence>
<dbReference type="Pfam" id="PF00550">
    <property type="entry name" value="PP-binding"/>
    <property type="match status" value="1"/>
</dbReference>
<dbReference type="InterPro" id="IPR000873">
    <property type="entry name" value="AMP-dep_synth/lig_dom"/>
</dbReference>
<dbReference type="EMBL" id="BSPW01000054">
    <property type="protein sequence ID" value="GLT18784.1"/>
    <property type="molecule type" value="Genomic_DNA"/>
</dbReference>
<dbReference type="Gene3D" id="1.10.1200.10">
    <property type="entry name" value="ACP-like"/>
    <property type="match status" value="1"/>
</dbReference>
<keyword evidence="3" id="KW-0597">Phosphoprotein</keyword>
<dbReference type="Pfam" id="PF00501">
    <property type="entry name" value="AMP-binding"/>
    <property type="match status" value="1"/>
</dbReference>
<comment type="caution">
    <text evidence="5">The sequence shown here is derived from an EMBL/GenBank/DDBJ whole genome shotgun (WGS) entry which is preliminary data.</text>
</comment>
<dbReference type="PANTHER" id="PTHR45527:SF1">
    <property type="entry name" value="FATTY ACID SYNTHASE"/>
    <property type="match status" value="1"/>
</dbReference>
<dbReference type="InterPro" id="IPR010071">
    <property type="entry name" value="AA_adenyl_dom"/>
</dbReference>
<dbReference type="PANTHER" id="PTHR45527">
    <property type="entry name" value="NONRIBOSOMAL PEPTIDE SYNTHETASE"/>
    <property type="match status" value="1"/>
</dbReference>
<dbReference type="InterPro" id="IPR045851">
    <property type="entry name" value="AMP-bd_C_sf"/>
</dbReference>